<dbReference type="InterPro" id="IPR001509">
    <property type="entry name" value="Epimerase_deHydtase"/>
</dbReference>
<comment type="similarity">
    <text evidence="4">Belongs to the NAD(P)-dependent epimerase/dehydratase family.</text>
</comment>
<evidence type="ECO:0000256" key="6">
    <source>
        <dbReference type="ARBA" id="ARBA00018569"/>
    </source>
</evidence>
<sequence length="329" mass="34843">MTWLITGGAGYIGGHVVRSLTGAGVPVVVLDDLSSGGRDRLPAGVPLEVGSTLDPAAVERVLSRYPVRGVLHIAAKKQPAESVAEPLRYYRENVEGMRTVLSAAVAAGVRRVLFSSSAAVYGMPHDVELVTESTPCAPLNPYGETKLAGEWLLAACARAYGISGVSLRYFNVAGTATAGLADRGAANLVPMVFQRLTEGRAPLVFGTDYPTPDGSCVRDYIHVADVASAHLAAVRHLDADPEPGALTLNVGRGEGVSVLEMLDVIARVTGRRFTPETAPRRPGDPAKVVASADRIRAEFGWSAEHDVESMVASAWQAWLHHNPRARTGH</sequence>
<dbReference type="PANTHER" id="PTHR43725">
    <property type="entry name" value="UDP-GLUCOSE 4-EPIMERASE"/>
    <property type="match status" value="1"/>
</dbReference>
<organism evidence="13 14">
    <name type="scientific">Kitasatospora terrestris</name>
    <dbReference type="NCBI Taxonomy" id="258051"/>
    <lineage>
        <taxon>Bacteria</taxon>
        <taxon>Bacillati</taxon>
        <taxon>Actinomycetota</taxon>
        <taxon>Actinomycetes</taxon>
        <taxon>Kitasatosporales</taxon>
        <taxon>Streptomycetaceae</taxon>
        <taxon>Kitasatospora</taxon>
    </lineage>
</organism>
<dbReference type="Proteomes" id="UP001501752">
    <property type="component" value="Unassembled WGS sequence"/>
</dbReference>
<reference evidence="14" key="1">
    <citation type="journal article" date="2019" name="Int. J. Syst. Evol. Microbiol.">
        <title>The Global Catalogue of Microorganisms (GCM) 10K type strain sequencing project: providing services to taxonomists for standard genome sequencing and annotation.</title>
        <authorList>
            <consortium name="The Broad Institute Genomics Platform"/>
            <consortium name="The Broad Institute Genome Sequencing Center for Infectious Disease"/>
            <person name="Wu L."/>
            <person name="Ma J."/>
        </authorList>
    </citation>
    <scope>NUCLEOTIDE SEQUENCE [LARGE SCALE GENOMIC DNA]</scope>
    <source>
        <strain evidence="14">JCM 13006</strain>
    </source>
</reference>
<evidence type="ECO:0000256" key="11">
    <source>
        <dbReference type="ARBA" id="ARBA00033067"/>
    </source>
</evidence>
<evidence type="ECO:0000256" key="2">
    <source>
        <dbReference type="ARBA" id="ARBA00001911"/>
    </source>
</evidence>
<dbReference type="EMBL" id="BAABIS010000001">
    <property type="protein sequence ID" value="GAA4853637.1"/>
    <property type="molecule type" value="Genomic_DNA"/>
</dbReference>
<keyword evidence="8" id="KW-0413">Isomerase</keyword>
<keyword evidence="7" id="KW-0520">NAD</keyword>
<feature type="domain" description="NAD-dependent epimerase/dehydratase" evidence="12">
    <location>
        <begin position="3"/>
        <end position="251"/>
    </location>
</feature>
<evidence type="ECO:0000256" key="7">
    <source>
        <dbReference type="ARBA" id="ARBA00023027"/>
    </source>
</evidence>
<name>A0ABP9DMW5_9ACTN</name>
<evidence type="ECO:0000256" key="4">
    <source>
        <dbReference type="ARBA" id="ARBA00007637"/>
    </source>
</evidence>
<evidence type="ECO:0000313" key="14">
    <source>
        <dbReference type="Proteomes" id="UP001501752"/>
    </source>
</evidence>
<dbReference type="InterPro" id="IPR005886">
    <property type="entry name" value="UDP_G4E"/>
</dbReference>
<evidence type="ECO:0000259" key="12">
    <source>
        <dbReference type="Pfam" id="PF01370"/>
    </source>
</evidence>
<evidence type="ECO:0000256" key="1">
    <source>
        <dbReference type="ARBA" id="ARBA00000083"/>
    </source>
</evidence>
<keyword evidence="9" id="KW-0119">Carbohydrate metabolism</keyword>
<comment type="catalytic activity">
    <reaction evidence="1">
        <text>UDP-alpha-D-glucose = UDP-alpha-D-galactose</text>
        <dbReference type="Rhea" id="RHEA:22168"/>
        <dbReference type="ChEBI" id="CHEBI:58885"/>
        <dbReference type="ChEBI" id="CHEBI:66914"/>
        <dbReference type="EC" id="5.1.3.2"/>
    </reaction>
</comment>
<dbReference type="Gene3D" id="3.90.25.10">
    <property type="entry name" value="UDP-galactose 4-epimerase, domain 1"/>
    <property type="match status" value="1"/>
</dbReference>
<protein>
    <recommendedName>
        <fullName evidence="6">UDP-glucose 4-epimerase</fullName>
        <ecNumber evidence="5">5.1.3.2</ecNumber>
    </recommendedName>
    <alternativeName>
        <fullName evidence="11">Galactowaldenase</fullName>
    </alternativeName>
    <alternativeName>
        <fullName evidence="10">UDP-galactose 4-epimerase</fullName>
    </alternativeName>
</protein>
<dbReference type="EC" id="5.1.3.2" evidence="5"/>
<evidence type="ECO:0000256" key="8">
    <source>
        <dbReference type="ARBA" id="ARBA00023235"/>
    </source>
</evidence>
<evidence type="ECO:0000256" key="3">
    <source>
        <dbReference type="ARBA" id="ARBA00004947"/>
    </source>
</evidence>
<dbReference type="PANTHER" id="PTHR43725:SF53">
    <property type="entry name" value="UDP-ARABINOSE 4-EPIMERASE 1"/>
    <property type="match status" value="1"/>
</dbReference>
<evidence type="ECO:0000256" key="5">
    <source>
        <dbReference type="ARBA" id="ARBA00013189"/>
    </source>
</evidence>
<dbReference type="Gene3D" id="3.40.50.720">
    <property type="entry name" value="NAD(P)-binding Rossmann-like Domain"/>
    <property type="match status" value="1"/>
</dbReference>
<dbReference type="Pfam" id="PF01370">
    <property type="entry name" value="Epimerase"/>
    <property type="match status" value="1"/>
</dbReference>
<comment type="pathway">
    <text evidence="3">Carbohydrate metabolism; galactose metabolism.</text>
</comment>
<gene>
    <name evidence="13" type="primary">galE_3</name>
    <name evidence="13" type="ORF">GCM10023235_33670</name>
</gene>
<dbReference type="InterPro" id="IPR036291">
    <property type="entry name" value="NAD(P)-bd_dom_sf"/>
</dbReference>
<keyword evidence="14" id="KW-1185">Reference proteome</keyword>
<dbReference type="SUPFAM" id="SSF51735">
    <property type="entry name" value="NAD(P)-binding Rossmann-fold domains"/>
    <property type="match status" value="1"/>
</dbReference>
<proteinExistence type="inferred from homology"/>
<dbReference type="RefSeq" id="WP_345697649.1">
    <property type="nucleotide sequence ID" value="NZ_BAABIS010000001.1"/>
</dbReference>
<accession>A0ABP9DMW5</accession>
<evidence type="ECO:0000256" key="10">
    <source>
        <dbReference type="ARBA" id="ARBA00031367"/>
    </source>
</evidence>
<evidence type="ECO:0000256" key="9">
    <source>
        <dbReference type="ARBA" id="ARBA00023277"/>
    </source>
</evidence>
<comment type="cofactor">
    <cofactor evidence="2">
        <name>NAD(+)</name>
        <dbReference type="ChEBI" id="CHEBI:57540"/>
    </cofactor>
</comment>
<comment type="caution">
    <text evidence="13">The sequence shown here is derived from an EMBL/GenBank/DDBJ whole genome shotgun (WGS) entry which is preliminary data.</text>
</comment>
<evidence type="ECO:0000313" key="13">
    <source>
        <dbReference type="EMBL" id="GAA4853637.1"/>
    </source>
</evidence>
<dbReference type="NCBIfam" id="TIGR01179">
    <property type="entry name" value="galE"/>
    <property type="match status" value="1"/>
</dbReference>